<proteinExistence type="predicted"/>
<sequence length="56" mass="6058">LNTKGSETSAVVTEEDDDDEETAPPVIAPRPDHTRSIYTWSVIHPVPTPVGDSNVD</sequence>
<gene>
    <name evidence="2" type="primary">PAK2_4</name>
    <name evidence="2" type="ORF">P7K49_038511</name>
</gene>
<feature type="non-terminal residue" evidence="2">
    <location>
        <position position="1"/>
    </location>
</feature>
<dbReference type="GO" id="GO:0016301">
    <property type="term" value="F:kinase activity"/>
    <property type="evidence" value="ECO:0007669"/>
    <property type="project" value="UniProtKB-KW"/>
</dbReference>
<dbReference type="EMBL" id="JASSZA010000023">
    <property type="protein sequence ID" value="KAK2083275.1"/>
    <property type="molecule type" value="Genomic_DNA"/>
</dbReference>
<feature type="compositionally biased region" description="Polar residues" evidence="1">
    <location>
        <begin position="1"/>
        <end position="11"/>
    </location>
</feature>
<feature type="region of interest" description="Disordered" evidence="1">
    <location>
        <begin position="1"/>
        <end position="32"/>
    </location>
</feature>
<keyword evidence="3" id="KW-1185">Reference proteome</keyword>
<dbReference type="Proteomes" id="UP001266305">
    <property type="component" value="Unassembled WGS sequence"/>
</dbReference>
<protein>
    <submittedName>
        <fullName evidence="2">Serine/threonine-protein kinase PAK 2</fullName>
    </submittedName>
</protein>
<feature type="non-terminal residue" evidence="2">
    <location>
        <position position="56"/>
    </location>
</feature>
<accession>A0ABQ9TFD8</accession>
<keyword evidence="2" id="KW-0808">Transferase</keyword>
<keyword evidence="2" id="KW-0418">Kinase</keyword>
<evidence type="ECO:0000256" key="1">
    <source>
        <dbReference type="SAM" id="MobiDB-lite"/>
    </source>
</evidence>
<name>A0ABQ9TFD8_SAGOE</name>
<evidence type="ECO:0000313" key="3">
    <source>
        <dbReference type="Proteomes" id="UP001266305"/>
    </source>
</evidence>
<feature type="compositionally biased region" description="Acidic residues" evidence="1">
    <location>
        <begin position="13"/>
        <end position="22"/>
    </location>
</feature>
<evidence type="ECO:0000313" key="2">
    <source>
        <dbReference type="EMBL" id="KAK2083275.1"/>
    </source>
</evidence>
<reference evidence="2 3" key="1">
    <citation type="submission" date="2023-05" db="EMBL/GenBank/DDBJ databases">
        <title>B98-5 Cell Line De Novo Hybrid Assembly: An Optical Mapping Approach.</title>
        <authorList>
            <person name="Kananen K."/>
            <person name="Auerbach J.A."/>
            <person name="Kautto E."/>
            <person name="Blachly J.S."/>
        </authorList>
    </citation>
    <scope>NUCLEOTIDE SEQUENCE [LARGE SCALE GENOMIC DNA]</scope>
    <source>
        <strain evidence="2">B95-8</strain>
        <tissue evidence="2">Cell line</tissue>
    </source>
</reference>
<organism evidence="2 3">
    <name type="scientific">Saguinus oedipus</name>
    <name type="common">Cotton-top tamarin</name>
    <name type="synonym">Oedipomidas oedipus</name>
    <dbReference type="NCBI Taxonomy" id="9490"/>
    <lineage>
        <taxon>Eukaryota</taxon>
        <taxon>Metazoa</taxon>
        <taxon>Chordata</taxon>
        <taxon>Craniata</taxon>
        <taxon>Vertebrata</taxon>
        <taxon>Euteleostomi</taxon>
        <taxon>Mammalia</taxon>
        <taxon>Eutheria</taxon>
        <taxon>Euarchontoglires</taxon>
        <taxon>Primates</taxon>
        <taxon>Haplorrhini</taxon>
        <taxon>Platyrrhini</taxon>
        <taxon>Cebidae</taxon>
        <taxon>Callitrichinae</taxon>
        <taxon>Saguinus</taxon>
    </lineage>
</organism>
<comment type="caution">
    <text evidence="2">The sequence shown here is derived from an EMBL/GenBank/DDBJ whole genome shotgun (WGS) entry which is preliminary data.</text>
</comment>